<dbReference type="GO" id="GO:0042910">
    <property type="term" value="F:xenobiotic transmembrane transporter activity"/>
    <property type="evidence" value="ECO:0007669"/>
    <property type="project" value="InterPro"/>
</dbReference>
<dbReference type="InterPro" id="IPR002528">
    <property type="entry name" value="MATE_fam"/>
</dbReference>
<feature type="transmembrane region" description="Helical" evidence="8">
    <location>
        <begin position="423"/>
        <end position="442"/>
    </location>
</feature>
<accession>A0A0E4BKR9</accession>
<feature type="transmembrane region" description="Helical" evidence="8">
    <location>
        <begin position="64"/>
        <end position="85"/>
    </location>
</feature>
<feature type="transmembrane region" description="Helical" evidence="8">
    <location>
        <begin position="322"/>
        <end position="340"/>
    </location>
</feature>
<dbReference type="InterPro" id="IPR048279">
    <property type="entry name" value="MdtK-like"/>
</dbReference>
<keyword evidence="3" id="KW-1003">Cell membrane</keyword>
<keyword evidence="4 8" id="KW-0812">Transmembrane</keyword>
<feature type="transmembrane region" description="Helical" evidence="8">
    <location>
        <begin position="290"/>
        <end position="310"/>
    </location>
</feature>
<comment type="subcellular location">
    <subcellularLocation>
        <location evidence="1">Cell inner membrane</location>
        <topology evidence="1">Multi-pass membrane protein</topology>
    </subcellularLocation>
</comment>
<keyword evidence="5 8" id="KW-1133">Transmembrane helix</keyword>
<organism evidence="9 10">
    <name type="scientific">Bradyrhizobium diazoefficiens</name>
    <dbReference type="NCBI Taxonomy" id="1355477"/>
    <lineage>
        <taxon>Bacteria</taxon>
        <taxon>Pseudomonadati</taxon>
        <taxon>Pseudomonadota</taxon>
        <taxon>Alphaproteobacteria</taxon>
        <taxon>Hyphomicrobiales</taxon>
        <taxon>Nitrobacteraceae</taxon>
        <taxon>Bradyrhizobium</taxon>
    </lineage>
</organism>
<gene>
    <name evidence="9" type="ORF">NK6_1480</name>
</gene>
<dbReference type="GO" id="GO:0005886">
    <property type="term" value="C:plasma membrane"/>
    <property type="evidence" value="ECO:0007669"/>
    <property type="project" value="UniProtKB-SubCell"/>
</dbReference>
<dbReference type="PIRSF" id="PIRSF006603">
    <property type="entry name" value="DinF"/>
    <property type="match status" value="1"/>
</dbReference>
<dbReference type="Pfam" id="PF01554">
    <property type="entry name" value="MatE"/>
    <property type="match status" value="2"/>
</dbReference>
<keyword evidence="6 8" id="KW-0472">Membrane</keyword>
<evidence type="ECO:0000313" key="10">
    <source>
        <dbReference type="Proteomes" id="UP000063308"/>
    </source>
</evidence>
<evidence type="ECO:0000256" key="2">
    <source>
        <dbReference type="ARBA" id="ARBA00022448"/>
    </source>
</evidence>
<dbReference type="EMBL" id="AP014685">
    <property type="protein sequence ID" value="BAR54664.1"/>
    <property type="molecule type" value="Genomic_DNA"/>
</dbReference>
<dbReference type="CDD" id="cd13141">
    <property type="entry name" value="MATE_like_13"/>
    <property type="match status" value="1"/>
</dbReference>
<reference evidence="9 10" key="1">
    <citation type="submission" date="2014-11" db="EMBL/GenBank/DDBJ databases">
        <title>Symbiosis island explosion on the genome of extra-slow-growing strains of soybean bradyrhizobia with massive insertion sequences.</title>
        <authorList>
            <person name="Iida T."/>
            <person name="Minamisawa K."/>
        </authorList>
    </citation>
    <scope>NUCLEOTIDE SEQUENCE [LARGE SCALE GENOMIC DNA]</scope>
    <source>
        <strain evidence="9 10">NK6</strain>
    </source>
</reference>
<feature type="compositionally biased region" description="Pro residues" evidence="7">
    <location>
        <begin position="466"/>
        <end position="475"/>
    </location>
</feature>
<dbReference type="GO" id="GO:0015297">
    <property type="term" value="F:antiporter activity"/>
    <property type="evidence" value="ECO:0007669"/>
    <property type="project" value="InterPro"/>
</dbReference>
<protein>
    <submittedName>
        <fullName evidence="9">Uncharacterized protein</fullName>
    </submittedName>
</protein>
<evidence type="ECO:0000256" key="1">
    <source>
        <dbReference type="ARBA" id="ARBA00004429"/>
    </source>
</evidence>
<evidence type="ECO:0000256" key="6">
    <source>
        <dbReference type="ARBA" id="ARBA00023136"/>
    </source>
</evidence>
<keyword evidence="2" id="KW-0813">Transport</keyword>
<feature type="region of interest" description="Disordered" evidence="7">
    <location>
        <begin position="456"/>
        <end position="475"/>
    </location>
</feature>
<dbReference type="Proteomes" id="UP000063308">
    <property type="component" value="Chromosome"/>
</dbReference>
<name>A0A0E4BKR9_9BRAD</name>
<evidence type="ECO:0000256" key="7">
    <source>
        <dbReference type="SAM" id="MobiDB-lite"/>
    </source>
</evidence>
<evidence type="ECO:0000256" key="4">
    <source>
        <dbReference type="ARBA" id="ARBA00022692"/>
    </source>
</evidence>
<feature type="transmembrane region" description="Helical" evidence="8">
    <location>
        <begin position="197"/>
        <end position="218"/>
    </location>
</feature>
<feature type="transmembrane region" description="Helical" evidence="8">
    <location>
        <begin position="20"/>
        <end position="44"/>
    </location>
</feature>
<evidence type="ECO:0000256" key="3">
    <source>
        <dbReference type="ARBA" id="ARBA00022475"/>
    </source>
</evidence>
<dbReference type="PROSITE" id="PS50096">
    <property type="entry name" value="IQ"/>
    <property type="match status" value="1"/>
</dbReference>
<evidence type="ECO:0000256" key="5">
    <source>
        <dbReference type="ARBA" id="ARBA00022989"/>
    </source>
</evidence>
<feature type="transmembrane region" description="Helical" evidence="8">
    <location>
        <begin position="171"/>
        <end position="191"/>
    </location>
</feature>
<dbReference type="PANTHER" id="PTHR43549:SF3">
    <property type="entry name" value="MULTIDRUG RESISTANCE PROTEIN YPNP-RELATED"/>
    <property type="match status" value="1"/>
</dbReference>
<feature type="transmembrane region" description="Helical" evidence="8">
    <location>
        <begin position="360"/>
        <end position="381"/>
    </location>
</feature>
<dbReference type="AlphaFoldDB" id="A0A0E4BKR9"/>
<sequence length="475" mass="50553">MRQGWNEMKDLTNGSIVRHILAMAPPIMVGMVTIMICQLVDLYFVSGLGDAAVAGVAAAGNAGFLINALMQVLGVGTVALIAHAVGRKDRPDANLIFNQAIALSVLFGVLTLVMGAALSRPYMRAIAADQPTIEAGTTYLLWFMPALALEFAMQVLASALRATGIVRPAMLVRVLAVAINIALAPVLISGWGTGHALGVAGAGLASSIAVAIGVLILLAHFRKAERYVAFNPAQWRPQPHHLKRILNVGLPAGGEFAMMFIFMAVVYYVLGDFGAAAQAGFGIGQRVLALIQMPALAVALAAGPIAGQNVGAANGARVRETFVKSALITSAVMIGFMILAQTKPELLLAGFSNDRETMAIAYLFLRIISLNMVAQGLIFTCSSMFQGLGNTKPVLLSSATRVFTYSLPAIWLSTRPGFRMEYVWYLSIAATTLQAGLSLWLLRREFDKRLAPLRQDEASKQVEPEPVTPPARVPA</sequence>
<feature type="transmembrane region" description="Helical" evidence="8">
    <location>
        <begin position="245"/>
        <end position="270"/>
    </location>
</feature>
<proteinExistence type="predicted"/>
<feature type="transmembrane region" description="Helical" evidence="8">
    <location>
        <begin position="97"/>
        <end position="119"/>
    </location>
</feature>
<feature type="transmembrane region" description="Helical" evidence="8">
    <location>
        <begin position="393"/>
        <end position="411"/>
    </location>
</feature>
<evidence type="ECO:0000256" key="8">
    <source>
        <dbReference type="SAM" id="Phobius"/>
    </source>
</evidence>
<dbReference type="InterPro" id="IPR052031">
    <property type="entry name" value="Membrane_Transporter-Flippase"/>
</dbReference>
<evidence type="ECO:0000313" key="9">
    <source>
        <dbReference type="EMBL" id="BAR54664.1"/>
    </source>
</evidence>
<dbReference type="NCBIfam" id="TIGR00797">
    <property type="entry name" value="matE"/>
    <property type="match status" value="1"/>
</dbReference>
<dbReference type="PANTHER" id="PTHR43549">
    <property type="entry name" value="MULTIDRUG RESISTANCE PROTEIN YPNP-RELATED"/>
    <property type="match status" value="1"/>
</dbReference>
<feature type="transmembrane region" description="Helical" evidence="8">
    <location>
        <begin position="139"/>
        <end position="159"/>
    </location>
</feature>